<evidence type="ECO:0000256" key="1">
    <source>
        <dbReference type="ARBA" id="ARBA00011073"/>
    </source>
</evidence>
<dbReference type="InterPro" id="IPR050131">
    <property type="entry name" value="Peptidase_S8_subtilisin-like"/>
</dbReference>
<sequence>MRARGPDFKSCVEQSNARWCLERIASVRKELTKYVYPNKAGLDVTVFVIDTGVNVDHVEFEGRARRCANFVKTESPNDLNGHGTGVASLVAGAKAGAAKNAKICALKVLNARGSGTT</sequence>
<dbReference type="InterPro" id="IPR000209">
    <property type="entry name" value="Peptidase_S8/S53_dom"/>
</dbReference>
<evidence type="ECO:0000256" key="4">
    <source>
        <dbReference type="ARBA" id="ARBA00022825"/>
    </source>
</evidence>
<evidence type="ECO:0000256" key="3">
    <source>
        <dbReference type="ARBA" id="ARBA00022801"/>
    </source>
</evidence>
<dbReference type="InterPro" id="IPR023827">
    <property type="entry name" value="Peptidase_S8_Asp-AS"/>
</dbReference>
<keyword evidence="8" id="KW-1185">Reference proteome</keyword>
<comment type="similarity">
    <text evidence="1 5">Belongs to the peptidase S8 family.</text>
</comment>
<name>A0A443S785_9ACAR</name>
<dbReference type="GO" id="GO:0006508">
    <property type="term" value="P:proteolysis"/>
    <property type="evidence" value="ECO:0007669"/>
    <property type="project" value="UniProtKB-KW"/>
</dbReference>
<dbReference type="OrthoDB" id="206201at2759"/>
<feature type="non-terminal residue" evidence="7">
    <location>
        <position position="117"/>
    </location>
</feature>
<dbReference type="PANTHER" id="PTHR43806:SF11">
    <property type="entry name" value="CEREVISIN-RELATED"/>
    <property type="match status" value="1"/>
</dbReference>
<dbReference type="SUPFAM" id="SSF52743">
    <property type="entry name" value="Subtilisin-like"/>
    <property type="match status" value="1"/>
</dbReference>
<dbReference type="AlphaFoldDB" id="A0A443S785"/>
<dbReference type="VEuPathDB" id="VectorBase:LDEU008755"/>
<keyword evidence="4" id="KW-0720">Serine protease</keyword>
<dbReference type="Pfam" id="PF00082">
    <property type="entry name" value="Peptidase_S8"/>
    <property type="match status" value="1"/>
</dbReference>
<evidence type="ECO:0000313" key="8">
    <source>
        <dbReference type="Proteomes" id="UP000288716"/>
    </source>
</evidence>
<organism evidence="7 8">
    <name type="scientific">Leptotrombidium deliense</name>
    <dbReference type="NCBI Taxonomy" id="299467"/>
    <lineage>
        <taxon>Eukaryota</taxon>
        <taxon>Metazoa</taxon>
        <taxon>Ecdysozoa</taxon>
        <taxon>Arthropoda</taxon>
        <taxon>Chelicerata</taxon>
        <taxon>Arachnida</taxon>
        <taxon>Acari</taxon>
        <taxon>Acariformes</taxon>
        <taxon>Trombidiformes</taxon>
        <taxon>Prostigmata</taxon>
        <taxon>Anystina</taxon>
        <taxon>Parasitengona</taxon>
        <taxon>Trombiculoidea</taxon>
        <taxon>Trombiculidae</taxon>
        <taxon>Leptotrombidium</taxon>
    </lineage>
</organism>
<evidence type="ECO:0000259" key="6">
    <source>
        <dbReference type="Pfam" id="PF00082"/>
    </source>
</evidence>
<dbReference type="PRINTS" id="PR00723">
    <property type="entry name" value="SUBTILISIN"/>
</dbReference>
<dbReference type="InterPro" id="IPR022398">
    <property type="entry name" value="Peptidase_S8_His-AS"/>
</dbReference>
<dbReference type="STRING" id="299467.A0A443S785"/>
<dbReference type="Gene3D" id="3.40.50.200">
    <property type="entry name" value="Peptidase S8/S53 domain"/>
    <property type="match status" value="1"/>
</dbReference>
<reference evidence="7 8" key="1">
    <citation type="journal article" date="2018" name="Gigascience">
        <title>Genomes of trombidid mites reveal novel predicted allergens and laterally-transferred genes associated with secondary metabolism.</title>
        <authorList>
            <person name="Dong X."/>
            <person name="Chaisiri K."/>
            <person name="Xia D."/>
            <person name="Armstrong S.D."/>
            <person name="Fang Y."/>
            <person name="Donnelly M.J."/>
            <person name="Kadowaki T."/>
            <person name="McGarry J.W."/>
            <person name="Darby A.C."/>
            <person name="Makepeace B.L."/>
        </authorList>
    </citation>
    <scope>NUCLEOTIDE SEQUENCE [LARGE SCALE GENOMIC DNA]</scope>
    <source>
        <strain evidence="7">UoL-UT</strain>
    </source>
</reference>
<accession>A0A443S785</accession>
<dbReference type="PROSITE" id="PS00137">
    <property type="entry name" value="SUBTILASE_HIS"/>
    <property type="match status" value="1"/>
</dbReference>
<protein>
    <recommendedName>
        <fullName evidence="6">Peptidase S8/S53 domain-containing protein</fullName>
    </recommendedName>
</protein>
<dbReference type="InterPro" id="IPR015500">
    <property type="entry name" value="Peptidase_S8_subtilisin-rel"/>
</dbReference>
<dbReference type="EMBL" id="NCKV01006753">
    <property type="protein sequence ID" value="RWS23285.1"/>
    <property type="molecule type" value="Genomic_DNA"/>
</dbReference>
<keyword evidence="3" id="KW-0378">Hydrolase</keyword>
<evidence type="ECO:0000256" key="5">
    <source>
        <dbReference type="PROSITE-ProRule" id="PRU01240"/>
    </source>
</evidence>
<dbReference type="PROSITE" id="PS51892">
    <property type="entry name" value="SUBTILASE"/>
    <property type="match status" value="1"/>
</dbReference>
<dbReference type="PANTHER" id="PTHR43806">
    <property type="entry name" value="PEPTIDASE S8"/>
    <property type="match status" value="1"/>
</dbReference>
<gene>
    <name evidence="7" type="ORF">B4U80_13411</name>
</gene>
<evidence type="ECO:0000256" key="2">
    <source>
        <dbReference type="ARBA" id="ARBA00022670"/>
    </source>
</evidence>
<dbReference type="PROSITE" id="PS00136">
    <property type="entry name" value="SUBTILASE_ASP"/>
    <property type="match status" value="1"/>
</dbReference>
<keyword evidence="2" id="KW-0645">Protease</keyword>
<dbReference type="InterPro" id="IPR036852">
    <property type="entry name" value="Peptidase_S8/S53_dom_sf"/>
</dbReference>
<feature type="domain" description="Peptidase S8/S53" evidence="6">
    <location>
        <begin position="43"/>
        <end position="115"/>
    </location>
</feature>
<dbReference type="GO" id="GO:0005615">
    <property type="term" value="C:extracellular space"/>
    <property type="evidence" value="ECO:0007669"/>
    <property type="project" value="TreeGrafter"/>
</dbReference>
<dbReference type="GO" id="GO:0004252">
    <property type="term" value="F:serine-type endopeptidase activity"/>
    <property type="evidence" value="ECO:0007669"/>
    <property type="project" value="InterPro"/>
</dbReference>
<comment type="caution">
    <text evidence="5">Lacks conserved residue(s) required for the propagation of feature annotation.</text>
</comment>
<comment type="caution">
    <text evidence="7">The sequence shown here is derived from an EMBL/GenBank/DDBJ whole genome shotgun (WGS) entry which is preliminary data.</text>
</comment>
<proteinExistence type="inferred from homology"/>
<dbReference type="Proteomes" id="UP000288716">
    <property type="component" value="Unassembled WGS sequence"/>
</dbReference>
<evidence type="ECO:0000313" key="7">
    <source>
        <dbReference type="EMBL" id="RWS23285.1"/>
    </source>
</evidence>